<evidence type="ECO:0000259" key="7">
    <source>
        <dbReference type="PROSITE" id="PS50188"/>
    </source>
</evidence>
<feature type="compositionally biased region" description="Basic and acidic residues" evidence="6">
    <location>
        <begin position="25"/>
        <end position="44"/>
    </location>
</feature>
<dbReference type="CDD" id="cd12872">
    <property type="entry name" value="SPRY_Ash2"/>
    <property type="match status" value="1"/>
</dbReference>
<dbReference type="Gene3D" id="2.60.120.920">
    <property type="match status" value="1"/>
</dbReference>
<evidence type="ECO:0000256" key="5">
    <source>
        <dbReference type="ARBA" id="ARBA00023242"/>
    </source>
</evidence>
<evidence type="ECO:0000256" key="2">
    <source>
        <dbReference type="ARBA" id="ARBA00022723"/>
    </source>
</evidence>
<dbReference type="Pfam" id="PF21257">
    <property type="entry name" value="PHD_ash2p_like"/>
    <property type="match status" value="1"/>
</dbReference>
<dbReference type="PROSITE" id="PS01359">
    <property type="entry name" value="ZF_PHD_1"/>
    <property type="match status" value="1"/>
</dbReference>
<feature type="compositionally biased region" description="Polar residues" evidence="6">
    <location>
        <begin position="317"/>
        <end position="326"/>
    </location>
</feature>
<evidence type="ECO:0000313" key="9">
    <source>
        <dbReference type="Proteomes" id="UP000499080"/>
    </source>
</evidence>
<dbReference type="GO" id="GO:0000976">
    <property type="term" value="F:transcription cis-regulatory region binding"/>
    <property type="evidence" value="ECO:0007669"/>
    <property type="project" value="TreeGrafter"/>
</dbReference>
<dbReference type="PANTHER" id="PTHR10598">
    <property type="entry name" value="SET1/ASH2 HISTONE METHYLTRANSFERASE COMPLEX SUBUNIT ASH2"/>
    <property type="match status" value="1"/>
</dbReference>
<dbReference type="InterPro" id="IPR001965">
    <property type="entry name" value="Znf_PHD"/>
</dbReference>
<dbReference type="SUPFAM" id="SSF49899">
    <property type="entry name" value="Concanavalin A-like lectins/glucanases"/>
    <property type="match status" value="1"/>
</dbReference>
<dbReference type="InterPro" id="IPR001870">
    <property type="entry name" value="B30.2/SPRY"/>
</dbReference>
<dbReference type="GO" id="GO:0008270">
    <property type="term" value="F:zinc ion binding"/>
    <property type="evidence" value="ECO:0007669"/>
    <property type="project" value="UniProtKB-KW"/>
</dbReference>
<dbReference type="InterPro" id="IPR019786">
    <property type="entry name" value="Zinc_finger_PHD-type_CS"/>
</dbReference>
<dbReference type="EMBL" id="BGPR01000857">
    <property type="protein sequence ID" value="GBM38040.1"/>
    <property type="molecule type" value="Genomic_DNA"/>
</dbReference>
<evidence type="ECO:0000256" key="4">
    <source>
        <dbReference type="ARBA" id="ARBA00022833"/>
    </source>
</evidence>
<dbReference type="PANTHER" id="PTHR10598:SF0">
    <property type="entry name" value="SET1_ASH2 HISTONE METHYLTRANSFERASE COMPLEX SUBUNIT ASH2"/>
    <property type="match status" value="1"/>
</dbReference>
<comment type="subcellular location">
    <subcellularLocation>
        <location evidence="1">Nucleus</location>
    </subcellularLocation>
</comment>
<keyword evidence="8" id="KW-0808">Transferase</keyword>
<dbReference type="GO" id="GO:0008168">
    <property type="term" value="F:methyltransferase activity"/>
    <property type="evidence" value="ECO:0007669"/>
    <property type="project" value="UniProtKB-KW"/>
</dbReference>
<dbReference type="GO" id="GO:0032259">
    <property type="term" value="P:methylation"/>
    <property type="evidence" value="ECO:0007669"/>
    <property type="project" value="UniProtKB-KW"/>
</dbReference>
<dbReference type="Gene3D" id="3.90.980.20">
    <property type="match status" value="1"/>
</dbReference>
<dbReference type="Pfam" id="PF21198">
    <property type="entry name" value="ASH2L-like_WH"/>
    <property type="match status" value="1"/>
</dbReference>
<keyword evidence="9" id="KW-1185">Reference proteome</keyword>
<dbReference type="GO" id="GO:0048188">
    <property type="term" value="C:Set1C/COMPASS complex"/>
    <property type="evidence" value="ECO:0007669"/>
    <property type="project" value="InterPro"/>
</dbReference>
<dbReference type="InterPro" id="IPR003877">
    <property type="entry name" value="SPRY_dom"/>
</dbReference>
<dbReference type="SMART" id="SM00249">
    <property type="entry name" value="PHD"/>
    <property type="match status" value="1"/>
</dbReference>
<dbReference type="SUPFAM" id="SSF57903">
    <property type="entry name" value="FYVE/PHD zinc finger"/>
    <property type="match status" value="1"/>
</dbReference>
<evidence type="ECO:0000256" key="1">
    <source>
        <dbReference type="ARBA" id="ARBA00004123"/>
    </source>
</evidence>
<keyword evidence="2" id="KW-0479">Metal-binding</keyword>
<dbReference type="InterPro" id="IPR013320">
    <property type="entry name" value="ConA-like_dom_sf"/>
</dbReference>
<keyword evidence="5" id="KW-0539">Nucleus</keyword>
<dbReference type="OrthoDB" id="10266026at2759"/>
<feature type="region of interest" description="Disordered" evidence="6">
    <location>
        <begin position="1"/>
        <end position="56"/>
    </location>
</feature>
<reference evidence="8 9" key="1">
    <citation type="journal article" date="2019" name="Sci. Rep.">
        <title>Orb-weaving spider Araneus ventricosus genome elucidates the spidroin gene catalogue.</title>
        <authorList>
            <person name="Kono N."/>
            <person name="Nakamura H."/>
            <person name="Ohtoshi R."/>
            <person name="Moran D.A.P."/>
            <person name="Shinohara A."/>
            <person name="Yoshida Y."/>
            <person name="Fujiwara M."/>
            <person name="Mori M."/>
            <person name="Tomita M."/>
            <person name="Arakawa K."/>
        </authorList>
    </citation>
    <scope>NUCLEOTIDE SEQUENCE [LARGE SCALE GENOMIC DNA]</scope>
</reference>
<keyword evidence="3" id="KW-0863">Zinc-finger</keyword>
<dbReference type="FunFam" id="3.90.980.20:FF:000005">
    <property type="entry name" value="Set1/Ash2 histone methyltransferase complex subunit ASH2"/>
    <property type="match status" value="1"/>
</dbReference>
<dbReference type="InterPro" id="IPR011011">
    <property type="entry name" value="Znf_FYVE_PHD"/>
</dbReference>
<proteinExistence type="predicted"/>
<dbReference type="InterPro" id="IPR037353">
    <property type="entry name" value="ASH2"/>
</dbReference>
<comment type="caution">
    <text evidence="8">The sequence shown here is derived from an EMBL/GenBank/DDBJ whole genome shotgun (WGS) entry which is preliminary data.</text>
</comment>
<dbReference type="SMART" id="SM00449">
    <property type="entry name" value="SPRY"/>
    <property type="match status" value="1"/>
</dbReference>
<dbReference type="CDD" id="cd15583">
    <property type="entry name" value="PHD_ash2p_like"/>
    <property type="match status" value="1"/>
</dbReference>
<dbReference type="AlphaFoldDB" id="A0A4Y2F920"/>
<dbReference type="Proteomes" id="UP000499080">
    <property type="component" value="Unassembled WGS sequence"/>
</dbReference>
<sequence length="658" mass="74382">MADAEAKTMDDGKTEVDNGTSNSESKNDHAEINFRSESGEKMDCIENPNLDRNTNLSEGIKELNNGRSAPEGKAEMASSALRNNINQMDTDDKAIPENFQMIQNNKEANNNMQEEVKKKKPDFLASNGNEESQYSVDERSQDVQVQSCYCGKERNLNIVELQCGGCSKWFHEHCLSISIGKCLPFMTYYSFFCKHCNSSGVETFTKKHPNFSQMCGTALANLMQQCSSDGKPRTMFSKDKEVIPYIVENWECLTHMPRRIKQTWHNTVHKTMLKDSDVFICDDNGFDGGPMFGLVNRDLVKIGPNYDNASRGPQKLNIDSSSSQGAFNKGRSSKRKFFDSQMSGTGKKVKSDLVMPKLPPNGYPLEHPFNKDGYRYILAEPDPHAPFRQEFDESQDWAGKPIPGWLYRKLTPSNVLIALHDRAPQLKVSDDRLSVTGEKGYCMARATHGVNRGTWYFEITMDDVPDGAAARLGWSQPLANLQGPLGYDKFSYSWRSRKGTKFHESRGYHYSDEGYGQGDTLGFLIHLPQIGDKIPLPPIYKDKPLVKFKSYLYYEEKDEVQLELKNMKPFSGSKIVFYKNGKNLGTAFENINAGTYYPALSLYKSCTVSMNFGPAFKYPPAEKYKPICDLAHEATIEQAMTDLLFFTENKGKLRLDTL</sequence>
<accession>A0A4Y2F920</accession>
<protein>
    <submittedName>
        <fullName evidence="8">Set1/Ash2 histone methyltransferase complex subunit ASH2</fullName>
    </submittedName>
</protein>
<dbReference type="InterPro" id="IPR049455">
    <property type="entry name" value="ASH2-like_PHD"/>
</dbReference>
<evidence type="ECO:0000256" key="6">
    <source>
        <dbReference type="SAM" id="MobiDB-lite"/>
    </source>
</evidence>
<keyword evidence="8" id="KW-0489">Methyltransferase</keyword>
<evidence type="ECO:0000313" key="8">
    <source>
        <dbReference type="EMBL" id="GBM38040.1"/>
    </source>
</evidence>
<evidence type="ECO:0000256" key="3">
    <source>
        <dbReference type="ARBA" id="ARBA00022771"/>
    </source>
</evidence>
<keyword evidence="4" id="KW-0862">Zinc</keyword>
<dbReference type="InterPro" id="IPR043136">
    <property type="entry name" value="B30.2/SPRY_sf"/>
</dbReference>
<feature type="compositionally biased region" description="Basic and acidic residues" evidence="6">
    <location>
        <begin position="1"/>
        <end position="16"/>
    </location>
</feature>
<dbReference type="Pfam" id="PF00622">
    <property type="entry name" value="SPRY"/>
    <property type="match status" value="2"/>
</dbReference>
<feature type="domain" description="B30.2/SPRY" evidence="7">
    <location>
        <begin position="395"/>
        <end position="617"/>
    </location>
</feature>
<gene>
    <name evidence="8" type="primary">ash2</name>
    <name evidence="8" type="ORF">AVEN_160305_1</name>
</gene>
<feature type="region of interest" description="Disordered" evidence="6">
    <location>
        <begin position="310"/>
        <end position="344"/>
    </location>
</feature>
<name>A0A4Y2F920_ARAVE</name>
<dbReference type="PROSITE" id="PS50188">
    <property type="entry name" value="B302_SPRY"/>
    <property type="match status" value="1"/>
</dbReference>
<dbReference type="InterPro" id="IPR053835">
    <property type="entry name" value="ASH2L-like_WH"/>
</dbReference>
<organism evidence="8 9">
    <name type="scientific">Araneus ventricosus</name>
    <name type="common">Orbweaver spider</name>
    <name type="synonym">Epeira ventricosa</name>
    <dbReference type="NCBI Taxonomy" id="182803"/>
    <lineage>
        <taxon>Eukaryota</taxon>
        <taxon>Metazoa</taxon>
        <taxon>Ecdysozoa</taxon>
        <taxon>Arthropoda</taxon>
        <taxon>Chelicerata</taxon>
        <taxon>Arachnida</taxon>
        <taxon>Araneae</taxon>
        <taxon>Araneomorphae</taxon>
        <taxon>Entelegynae</taxon>
        <taxon>Araneoidea</taxon>
        <taxon>Araneidae</taxon>
        <taxon>Araneus</taxon>
    </lineage>
</organism>